<keyword evidence="2" id="KW-1185">Reference proteome</keyword>
<name>A0ABT5LRX7_9GAMM</name>
<dbReference type="RefSeq" id="WP_273575652.1">
    <property type="nucleotide sequence ID" value="NZ_JAQRFN010000009.1"/>
</dbReference>
<dbReference type="Proteomes" id="UP001220225">
    <property type="component" value="Unassembled WGS sequence"/>
</dbReference>
<gene>
    <name evidence="1" type="ORF">PSI14_09355</name>
</gene>
<proteinExistence type="predicted"/>
<organism evidence="1 2">
    <name type="scientific">Xenorhabdus anantnagensis</name>
    <dbReference type="NCBI Taxonomy" id="3025875"/>
    <lineage>
        <taxon>Bacteria</taxon>
        <taxon>Pseudomonadati</taxon>
        <taxon>Pseudomonadota</taxon>
        <taxon>Gammaproteobacteria</taxon>
        <taxon>Enterobacterales</taxon>
        <taxon>Morganellaceae</taxon>
        <taxon>Xenorhabdus</taxon>
    </lineage>
</organism>
<comment type="caution">
    <text evidence="1">The sequence shown here is derived from an EMBL/GenBank/DDBJ whole genome shotgun (WGS) entry which is preliminary data.</text>
</comment>
<sequence length="63" mass="6919">MSIMRDDLLGENMKDCAVKAVKKHQANKTLSAGSVSALFFPLLNRTFKSPSIEGLFFACRVQG</sequence>
<dbReference type="EMBL" id="JAQRFN010000009">
    <property type="protein sequence ID" value="MDC9597070.1"/>
    <property type="molecule type" value="Genomic_DNA"/>
</dbReference>
<evidence type="ECO:0000313" key="2">
    <source>
        <dbReference type="Proteomes" id="UP001220225"/>
    </source>
</evidence>
<accession>A0ABT5LRX7</accession>
<reference evidence="1 2" key="1">
    <citation type="submission" date="2023-02" db="EMBL/GenBank/DDBJ databases">
        <title>Entomopathogenic bacteria.</title>
        <authorList>
            <person name="Machado R.A."/>
        </authorList>
    </citation>
    <scope>NUCLEOTIDE SEQUENCE [LARGE SCALE GENOMIC DNA]</scope>
    <source>
        <strain evidence="1 2">XENO-2</strain>
    </source>
</reference>
<protein>
    <submittedName>
        <fullName evidence="1">Uncharacterized protein</fullName>
    </submittedName>
</protein>
<evidence type="ECO:0000313" key="1">
    <source>
        <dbReference type="EMBL" id="MDC9597070.1"/>
    </source>
</evidence>